<evidence type="ECO:0000259" key="1">
    <source>
        <dbReference type="Pfam" id="PF10551"/>
    </source>
</evidence>
<feature type="domain" description="MULE transposase" evidence="1">
    <location>
        <begin position="1"/>
        <end position="80"/>
    </location>
</feature>
<organism evidence="2 3">
    <name type="scientific">Lactuca sativa</name>
    <name type="common">Garden lettuce</name>
    <dbReference type="NCBI Taxonomy" id="4236"/>
    <lineage>
        <taxon>Eukaryota</taxon>
        <taxon>Viridiplantae</taxon>
        <taxon>Streptophyta</taxon>
        <taxon>Embryophyta</taxon>
        <taxon>Tracheophyta</taxon>
        <taxon>Spermatophyta</taxon>
        <taxon>Magnoliopsida</taxon>
        <taxon>eudicotyledons</taxon>
        <taxon>Gunneridae</taxon>
        <taxon>Pentapetalae</taxon>
        <taxon>asterids</taxon>
        <taxon>campanulids</taxon>
        <taxon>Asterales</taxon>
        <taxon>Asteraceae</taxon>
        <taxon>Cichorioideae</taxon>
        <taxon>Cichorieae</taxon>
        <taxon>Lactucinae</taxon>
        <taxon>Lactuca</taxon>
    </lineage>
</organism>
<reference evidence="2 3" key="1">
    <citation type="journal article" date="2017" name="Nat. Commun.">
        <title>Genome assembly with in vitro proximity ligation data and whole-genome triplication in lettuce.</title>
        <authorList>
            <person name="Reyes-Chin-Wo S."/>
            <person name="Wang Z."/>
            <person name="Yang X."/>
            <person name="Kozik A."/>
            <person name="Arikit S."/>
            <person name="Song C."/>
            <person name="Xia L."/>
            <person name="Froenicke L."/>
            <person name="Lavelle D.O."/>
            <person name="Truco M.J."/>
            <person name="Xia R."/>
            <person name="Zhu S."/>
            <person name="Xu C."/>
            <person name="Xu H."/>
            <person name="Xu X."/>
            <person name="Cox K."/>
            <person name="Korf I."/>
            <person name="Meyers B.C."/>
            <person name="Michelmore R.W."/>
        </authorList>
    </citation>
    <scope>NUCLEOTIDE SEQUENCE [LARGE SCALE GENOMIC DNA]</scope>
    <source>
        <strain evidence="3">cv. Salinas</strain>
        <tissue evidence="2">Seedlings</tissue>
    </source>
</reference>
<protein>
    <recommendedName>
        <fullName evidence="1">MULE transposase domain-containing protein</fullName>
    </recommendedName>
</protein>
<dbReference type="PANTHER" id="PTHR47718:SF12">
    <property type="entry name" value="PROTEIN FAR1-RELATED SEQUENCE"/>
    <property type="match status" value="1"/>
</dbReference>
<comment type="caution">
    <text evidence="2">The sequence shown here is derived from an EMBL/GenBank/DDBJ whole genome shotgun (WGS) entry which is preliminary data.</text>
</comment>
<dbReference type="InterPro" id="IPR018289">
    <property type="entry name" value="MULE_transposase_dom"/>
</dbReference>
<gene>
    <name evidence="2" type="ORF">LSAT_V11C600313860</name>
</gene>
<sequence length="195" mass="22786">MIFVPFIGIDNHRRCVTFMAGLIANESTESYIWLLKTFLKAFGSQPSMIVTDQDAAMKNAINIVLSQSRHRLCMWYINKKLSDKVPSKVFNHPEFKKTFHKTVWDSKIHPEESEASWSSLIQNFDLQSNSWLSVMFDMRNFQLSSLMQTTSRSECDQCLLDHQSLTTNSIYKTFLPIERFTTDVYTRSNFFIVQK</sequence>
<dbReference type="EMBL" id="NBSK02000006">
    <property type="protein sequence ID" value="KAJ0199587.1"/>
    <property type="molecule type" value="Genomic_DNA"/>
</dbReference>
<keyword evidence="3" id="KW-1185">Reference proteome</keyword>
<evidence type="ECO:0000313" key="2">
    <source>
        <dbReference type="EMBL" id="KAJ0199587.1"/>
    </source>
</evidence>
<name>A0A9R1V6W7_LACSA</name>
<dbReference type="PANTHER" id="PTHR47718">
    <property type="entry name" value="OS01G0519700 PROTEIN"/>
    <property type="match status" value="1"/>
</dbReference>
<dbReference type="Pfam" id="PF10551">
    <property type="entry name" value="MULE"/>
    <property type="match status" value="1"/>
</dbReference>
<dbReference type="AlphaFoldDB" id="A0A9R1V6W7"/>
<accession>A0A9R1V6W7</accession>
<evidence type="ECO:0000313" key="3">
    <source>
        <dbReference type="Proteomes" id="UP000235145"/>
    </source>
</evidence>
<proteinExistence type="predicted"/>
<dbReference type="Proteomes" id="UP000235145">
    <property type="component" value="Unassembled WGS sequence"/>
</dbReference>